<evidence type="ECO:0000313" key="1">
    <source>
        <dbReference type="EMBL" id="UWP58654.1"/>
    </source>
</evidence>
<reference evidence="1" key="1">
    <citation type="journal article" date="2022" name="Cell">
        <title>Design, construction, and in vivo augmentation of a complex gut microbiome.</title>
        <authorList>
            <person name="Cheng A.G."/>
            <person name="Ho P.Y."/>
            <person name="Aranda-Diaz A."/>
            <person name="Jain S."/>
            <person name="Yu F.B."/>
            <person name="Meng X."/>
            <person name="Wang M."/>
            <person name="Iakiviak M."/>
            <person name="Nagashima K."/>
            <person name="Zhao A."/>
            <person name="Murugkar P."/>
            <person name="Patil A."/>
            <person name="Atabakhsh K."/>
            <person name="Weakley A."/>
            <person name="Yan J."/>
            <person name="Brumbaugh A.R."/>
            <person name="Higginbottom S."/>
            <person name="Dimas A."/>
            <person name="Shiver A.L."/>
            <person name="Deutschbauer A."/>
            <person name="Neff N."/>
            <person name="Sonnenburg J.L."/>
            <person name="Huang K.C."/>
            <person name="Fischbach M.A."/>
        </authorList>
    </citation>
    <scope>NUCLEOTIDE SEQUENCE</scope>
    <source>
        <strain evidence="1">DSM 19829</strain>
    </source>
</reference>
<protein>
    <submittedName>
        <fullName evidence="1">Uncharacterized protein</fullName>
    </submittedName>
</protein>
<name>A0ABY5VE55_9FIRM</name>
<gene>
    <name evidence="1" type="ORF">NQ502_14915</name>
</gene>
<proteinExistence type="predicted"/>
<dbReference type="Proteomes" id="UP001060164">
    <property type="component" value="Chromosome"/>
</dbReference>
<organism evidence="1 2">
    <name type="scientific">Ruminococcus gauvreauii</name>
    <dbReference type="NCBI Taxonomy" id="438033"/>
    <lineage>
        <taxon>Bacteria</taxon>
        <taxon>Bacillati</taxon>
        <taxon>Bacillota</taxon>
        <taxon>Clostridia</taxon>
        <taxon>Eubacteriales</taxon>
        <taxon>Oscillospiraceae</taxon>
        <taxon>Ruminococcus</taxon>
    </lineage>
</organism>
<accession>A0ABY5VE55</accession>
<dbReference type="RefSeq" id="WP_028529004.1">
    <property type="nucleotide sequence ID" value="NZ_CABLBR010000018.1"/>
</dbReference>
<evidence type="ECO:0000313" key="2">
    <source>
        <dbReference type="Proteomes" id="UP001060164"/>
    </source>
</evidence>
<sequence>MDFHMSIESVMKQKMEKRLGAIVLYVMYAGICELHKIDGRVREEIDSWPDGMTYCLACSKDGPRLFFRKNKDKLQRLNPRIQRYYDTCITFRSLEAASMVLTGRQGIAQAYAAHAFTLHGDVGTAMELTRCVDVVESYLFPKVMTRRILKEVAQKHCGTLALYTRILIGAARGAYTMSPEEKKPYRIKCMHKKFEET</sequence>
<keyword evidence="2" id="KW-1185">Reference proteome</keyword>
<dbReference type="EMBL" id="CP102290">
    <property type="protein sequence ID" value="UWP58654.1"/>
    <property type="molecule type" value="Genomic_DNA"/>
</dbReference>